<dbReference type="Proteomes" id="UP000590740">
    <property type="component" value="Unassembled WGS sequence"/>
</dbReference>
<feature type="region of interest" description="Disordered" evidence="1">
    <location>
        <begin position="150"/>
        <end position="224"/>
    </location>
</feature>
<feature type="domain" description="EF-hand" evidence="3">
    <location>
        <begin position="27"/>
        <end position="50"/>
    </location>
</feature>
<comment type="caution">
    <text evidence="4">The sequence shown here is derived from an EMBL/GenBank/DDBJ whole genome shotgun (WGS) entry which is preliminary data.</text>
</comment>
<evidence type="ECO:0000313" key="5">
    <source>
        <dbReference type="Proteomes" id="UP000590740"/>
    </source>
</evidence>
<keyword evidence="2" id="KW-1133">Transmembrane helix</keyword>
<evidence type="ECO:0000256" key="1">
    <source>
        <dbReference type="SAM" id="MobiDB-lite"/>
    </source>
</evidence>
<feature type="transmembrane region" description="Helical" evidence="2">
    <location>
        <begin position="246"/>
        <end position="263"/>
    </location>
</feature>
<dbReference type="InterPro" id="IPR002048">
    <property type="entry name" value="EF_hand_dom"/>
</dbReference>
<reference evidence="4 5" key="1">
    <citation type="submission" date="2020-08" db="EMBL/GenBank/DDBJ databases">
        <title>Genomic Encyclopedia of Type Strains, Phase IV (KMG-IV): sequencing the most valuable type-strain genomes for metagenomic binning, comparative biology and taxonomic classification.</title>
        <authorList>
            <person name="Goeker M."/>
        </authorList>
    </citation>
    <scope>NUCLEOTIDE SEQUENCE [LARGE SCALE GENOMIC DNA]</scope>
    <source>
        <strain evidence="4 5">DSM 12252</strain>
    </source>
</reference>
<dbReference type="PROSITE" id="PS50222">
    <property type="entry name" value="EF_HAND_2"/>
    <property type="match status" value="1"/>
</dbReference>
<keyword evidence="2" id="KW-0812">Transmembrane</keyword>
<dbReference type="Gene3D" id="1.10.238.10">
    <property type="entry name" value="EF-hand"/>
    <property type="match status" value="1"/>
</dbReference>
<accession>A0A7W7Y7V0</accession>
<proteinExistence type="predicted"/>
<dbReference type="PROSITE" id="PS00018">
    <property type="entry name" value="EF_HAND_1"/>
    <property type="match status" value="1"/>
</dbReference>
<feature type="compositionally biased region" description="Basic and acidic residues" evidence="1">
    <location>
        <begin position="159"/>
        <end position="169"/>
    </location>
</feature>
<protein>
    <recommendedName>
        <fullName evidence="3">EF-hand domain-containing protein</fullName>
    </recommendedName>
</protein>
<gene>
    <name evidence="4" type="ORF">HNQ65_000765</name>
</gene>
<evidence type="ECO:0000313" key="4">
    <source>
        <dbReference type="EMBL" id="MBB5031211.1"/>
    </source>
</evidence>
<name>A0A7W7Y7V0_9BACT</name>
<evidence type="ECO:0000256" key="2">
    <source>
        <dbReference type="SAM" id="Phobius"/>
    </source>
</evidence>
<dbReference type="EMBL" id="JACHIG010000001">
    <property type="protein sequence ID" value="MBB5031211.1"/>
    <property type="molecule type" value="Genomic_DNA"/>
</dbReference>
<dbReference type="RefSeq" id="WP_184338144.1">
    <property type="nucleotide sequence ID" value="NZ_JACHIG010000001.1"/>
</dbReference>
<keyword evidence="2" id="KW-0472">Membrane</keyword>
<dbReference type="InterPro" id="IPR018247">
    <property type="entry name" value="EF_Hand_1_Ca_BS"/>
</dbReference>
<evidence type="ECO:0000259" key="3">
    <source>
        <dbReference type="PROSITE" id="PS50222"/>
    </source>
</evidence>
<dbReference type="AlphaFoldDB" id="A0A7W7Y7V0"/>
<keyword evidence="5" id="KW-1185">Reference proteome</keyword>
<dbReference type="GO" id="GO:0005509">
    <property type="term" value="F:calcium ion binding"/>
    <property type="evidence" value="ECO:0007669"/>
    <property type="project" value="InterPro"/>
</dbReference>
<sequence length="282" mass="31326">MRVRPTPHKLEIRLTFNLLTLTRFTGIDTDGDGKISMEELKAAQPRIATYLNQHIHVQINGRKALLGTGVHFEPVWPNPEQTPPMAEPEYASRNMDVTFVQTLEGRRLEDFWLGFEIFEQTGPMQTIRGVYEQDGRIEEVSFSVQEPEYTYDTGYADDPFLKQAEKPKGNESGMKTDPAEDAMPTAPRAMASNTPASAAGISATGMGPVPMSDDDNGAAPAGQPGVSLAAPLQLKPQSGLNDERQWMIRAAIVIVLLVAGRFLQLQGRVRPKFERRRTFTKK</sequence>
<organism evidence="4 5">
    <name type="scientific">Prosthecobacter vanneervenii</name>
    <dbReference type="NCBI Taxonomy" id="48466"/>
    <lineage>
        <taxon>Bacteria</taxon>
        <taxon>Pseudomonadati</taxon>
        <taxon>Verrucomicrobiota</taxon>
        <taxon>Verrucomicrobiia</taxon>
        <taxon>Verrucomicrobiales</taxon>
        <taxon>Verrucomicrobiaceae</taxon>
        <taxon>Prosthecobacter</taxon>
    </lineage>
</organism>